<feature type="compositionally biased region" description="Polar residues" evidence="8">
    <location>
        <begin position="32"/>
        <end position="43"/>
    </location>
</feature>
<feature type="region of interest" description="Disordered" evidence="8">
    <location>
        <begin position="598"/>
        <end position="635"/>
    </location>
</feature>
<dbReference type="GO" id="GO:0005634">
    <property type="term" value="C:nucleus"/>
    <property type="evidence" value="ECO:0007669"/>
    <property type="project" value="UniProtKB-SubCell"/>
</dbReference>
<comment type="caution">
    <text evidence="10">The sequence shown here is derived from an EMBL/GenBank/DDBJ whole genome shotgun (WGS) entry which is preliminary data.</text>
</comment>
<evidence type="ECO:0000256" key="5">
    <source>
        <dbReference type="ARBA" id="ARBA00023163"/>
    </source>
</evidence>
<feature type="compositionally biased region" description="Acidic residues" evidence="8">
    <location>
        <begin position="198"/>
        <end position="207"/>
    </location>
</feature>
<dbReference type="Proteomes" id="UP001209540">
    <property type="component" value="Unassembled WGS sequence"/>
</dbReference>
<accession>A0AAD5JNS7</accession>
<feature type="region of interest" description="Disordered" evidence="8">
    <location>
        <begin position="135"/>
        <end position="224"/>
    </location>
</feature>
<evidence type="ECO:0000256" key="8">
    <source>
        <dbReference type="SAM" id="MobiDB-lite"/>
    </source>
</evidence>
<feature type="compositionally biased region" description="Low complexity" evidence="8">
    <location>
        <begin position="144"/>
        <end position="165"/>
    </location>
</feature>
<protein>
    <recommendedName>
        <fullName evidence="9">BZIP domain-containing protein</fullName>
    </recommendedName>
</protein>
<dbReference type="PANTHER" id="PTHR47416:SF8">
    <property type="entry name" value="BASIC-LEUCINE ZIPPER TRANSCRIPTION FACTOR E-RELATED"/>
    <property type="match status" value="1"/>
</dbReference>
<keyword evidence="11" id="KW-1185">Reference proteome</keyword>
<dbReference type="InterPro" id="IPR004827">
    <property type="entry name" value="bZIP"/>
</dbReference>
<dbReference type="PANTHER" id="PTHR47416">
    <property type="entry name" value="BASIC-LEUCINE ZIPPER TRANSCRIPTION FACTOR F-RELATED"/>
    <property type="match status" value="1"/>
</dbReference>
<evidence type="ECO:0000313" key="10">
    <source>
        <dbReference type="EMBL" id="KAI9246879.1"/>
    </source>
</evidence>
<dbReference type="GO" id="GO:0003700">
    <property type="term" value="F:DNA-binding transcription factor activity"/>
    <property type="evidence" value="ECO:0007669"/>
    <property type="project" value="InterPro"/>
</dbReference>
<dbReference type="Gene3D" id="1.20.5.170">
    <property type="match status" value="1"/>
</dbReference>
<comment type="similarity">
    <text evidence="2">Belongs to the bZIP family.</text>
</comment>
<evidence type="ECO:0000256" key="3">
    <source>
        <dbReference type="ARBA" id="ARBA00023015"/>
    </source>
</evidence>
<gene>
    <name evidence="10" type="ORF">BDA99DRAFT_609413</name>
</gene>
<sequence>MDFTNLFQSTLQGNVDESTLLNNGNNENNNNFMVPTSSSPNSQNDDDIAKFLMEAEAFLLNENPPPNSVSMTGNAAVATTTTLAPPMPAFEIQQFNSNPSTSVTTPTTVKDSMAQQPQQPQQPMISFFQSSDAHITMVNPNPVPQQQKSSSSSSATSSRKPTTPAQRRQANRMREPIFVTEAPQNAYKKKKKSRSTSSDDDDSDEDAAQLKKMTSKQRRQLRNKISARNFRVRRKEYIEQLESQVERQDKEIETLKSANVKLEKVNQELFQELQYWRTMVPTPPGTTSSNTSDNNSTSSPPNITTFPPLDLDQFSLFDFSGDTHVAHAAIPDFDFSHIFNDKLLTNGSSSDGGDVPEDHERDAQGNIVLKPTELIKVYPLFVPALMSMIVRHTFTLHYAAYYTSTLETPLDNSKMLDLLGQHEWMQQAFNSAAATATNTAITASGNRRRGSHNSEDEKTHRKENRTKSIQGENEEQVDEEDEQTKVDAFIREHYLHYAFWRMCGLSHQQVYDRFLACYRAHNNCAQKFEQKQEKKWSKANLQRQMSTMSAYVTVSNTVLHHPERLPLIASVLKRNNYTKITAQQQKSFLGLPNCCRSSSSSTPSITADQSSSSSSRKKTFPLLKTIKLGGSSRRD</sequence>
<dbReference type="CDD" id="cd14810">
    <property type="entry name" value="bZIP_u1"/>
    <property type="match status" value="1"/>
</dbReference>
<feature type="region of interest" description="Disordered" evidence="8">
    <location>
        <begin position="281"/>
        <end position="305"/>
    </location>
</feature>
<feature type="region of interest" description="Disordered" evidence="8">
    <location>
        <begin position="23"/>
        <end position="45"/>
    </location>
</feature>
<dbReference type="Pfam" id="PF00170">
    <property type="entry name" value="bZIP_1"/>
    <property type="match status" value="1"/>
</dbReference>
<dbReference type="PROSITE" id="PS00036">
    <property type="entry name" value="BZIP_BASIC"/>
    <property type="match status" value="1"/>
</dbReference>
<feature type="compositionally biased region" description="Low complexity" evidence="8">
    <location>
        <begin position="285"/>
        <end position="305"/>
    </location>
</feature>
<evidence type="ECO:0000256" key="1">
    <source>
        <dbReference type="ARBA" id="ARBA00004123"/>
    </source>
</evidence>
<evidence type="ECO:0000259" key="9">
    <source>
        <dbReference type="PROSITE" id="PS50217"/>
    </source>
</evidence>
<feature type="domain" description="BZIP" evidence="9">
    <location>
        <begin position="213"/>
        <end position="273"/>
    </location>
</feature>
<dbReference type="AlphaFoldDB" id="A0AAD5JNS7"/>
<feature type="compositionally biased region" description="Acidic residues" evidence="8">
    <location>
        <begin position="472"/>
        <end position="482"/>
    </location>
</feature>
<proteinExistence type="inferred from homology"/>
<dbReference type="InterPro" id="IPR046347">
    <property type="entry name" value="bZIP_sf"/>
</dbReference>
<dbReference type="PROSITE" id="PS50217">
    <property type="entry name" value="BZIP"/>
    <property type="match status" value="1"/>
</dbReference>
<comment type="subcellular location">
    <subcellularLocation>
        <location evidence="1">Nucleus</location>
    </subcellularLocation>
</comment>
<dbReference type="SUPFAM" id="SSF57959">
    <property type="entry name" value="Leucine zipper domain"/>
    <property type="match status" value="1"/>
</dbReference>
<reference evidence="10" key="1">
    <citation type="journal article" date="2022" name="IScience">
        <title>Evolution of zygomycete secretomes and the origins of terrestrial fungal ecologies.</title>
        <authorList>
            <person name="Chang Y."/>
            <person name="Wang Y."/>
            <person name="Mondo S."/>
            <person name="Ahrendt S."/>
            <person name="Andreopoulos W."/>
            <person name="Barry K."/>
            <person name="Beard J."/>
            <person name="Benny G.L."/>
            <person name="Blankenship S."/>
            <person name="Bonito G."/>
            <person name="Cuomo C."/>
            <person name="Desiro A."/>
            <person name="Gervers K.A."/>
            <person name="Hundley H."/>
            <person name="Kuo A."/>
            <person name="LaButti K."/>
            <person name="Lang B.F."/>
            <person name="Lipzen A."/>
            <person name="O'Donnell K."/>
            <person name="Pangilinan J."/>
            <person name="Reynolds N."/>
            <person name="Sandor L."/>
            <person name="Smith M.E."/>
            <person name="Tsang A."/>
            <person name="Grigoriev I.V."/>
            <person name="Stajich J.E."/>
            <person name="Spatafora J.W."/>
        </authorList>
    </citation>
    <scope>NUCLEOTIDE SEQUENCE</scope>
    <source>
        <strain evidence="10">RSA 2281</strain>
    </source>
</reference>
<feature type="region of interest" description="Disordered" evidence="8">
    <location>
        <begin position="440"/>
        <end position="482"/>
    </location>
</feature>
<feature type="compositionally biased region" description="Basic residues" evidence="8">
    <location>
        <begin position="213"/>
        <end position="222"/>
    </location>
</feature>
<dbReference type="GO" id="GO:0003677">
    <property type="term" value="F:DNA binding"/>
    <property type="evidence" value="ECO:0007669"/>
    <property type="project" value="UniProtKB-KW"/>
</dbReference>
<evidence type="ECO:0000256" key="2">
    <source>
        <dbReference type="ARBA" id="ARBA00007163"/>
    </source>
</evidence>
<feature type="coiled-coil region" evidence="7">
    <location>
        <begin position="238"/>
        <end position="272"/>
    </location>
</feature>
<reference evidence="10" key="2">
    <citation type="submission" date="2023-02" db="EMBL/GenBank/DDBJ databases">
        <authorList>
            <consortium name="DOE Joint Genome Institute"/>
            <person name="Mondo S.J."/>
            <person name="Chang Y."/>
            <person name="Wang Y."/>
            <person name="Ahrendt S."/>
            <person name="Andreopoulos W."/>
            <person name="Barry K."/>
            <person name="Beard J."/>
            <person name="Benny G.L."/>
            <person name="Blankenship S."/>
            <person name="Bonito G."/>
            <person name="Cuomo C."/>
            <person name="Desiro A."/>
            <person name="Gervers K.A."/>
            <person name="Hundley H."/>
            <person name="Kuo A."/>
            <person name="LaButti K."/>
            <person name="Lang B.F."/>
            <person name="Lipzen A."/>
            <person name="O'Donnell K."/>
            <person name="Pangilinan J."/>
            <person name="Reynolds N."/>
            <person name="Sandor L."/>
            <person name="Smith M.W."/>
            <person name="Tsang A."/>
            <person name="Grigoriev I.V."/>
            <person name="Stajich J.E."/>
            <person name="Spatafora J.W."/>
        </authorList>
    </citation>
    <scope>NUCLEOTIDE SEQUENCE</scope>
    <source>
        <strain evidence="10">RSA 2281</strain>
    </source>
</reference>
<evidence type="ECO:0000256" key="7">
    <source>
        <dbReference type="SAM" id="Coils"/>
    </source>
</evidence>
<feature type="region of interest" description="Disordered" evidence="8">
    <location>
        <begin position="94"/>
        <end position="121"/>
    </location>
</feature>
<keyword evidence="4" id="KW-0238">DNA-binding</keyword>
<dbReference type="SMART" id="SM00338">
    <property type="entry name" value="BRLZ"/>
    <property type="match status" value="1"/>
</dbReference>
<feature type="compositionally biased region" description="Low complexity" evidence="8">
    <location>
        <begin position="96"/>
        <end position="121"/>
    </location>
</feature>
<keyword evidence="6" id="KW-0539">Nucleus</keyword>
<keyword evidence="3" id="KW-0805">Transcription regulation</keyword>
<name>A0AAD5JNS7_9FUNG</name>
<evidence type="ECO:0000256" key="6">
    <source>
        <dbReference type="ARBA" id="ARBA00023242"/>
    </source>
</evidence>
<evidence type="ECO:0000256" key="4">
    <source>
        <dbReference type="ARBA" id="ARBA00023125"/>
    </source>
</evidence>
<keyword evidence="5" id="KW-0804">Transcription</keyword>
<feature type="compositionally biased region" description="Low complexity" evidence="8">
    <location>
        <begin position="598"/>
        <end position="614"/>
    </location>
</feature>
<organism evidence="10 11">
    <name type="scientific">Phascolomyces articulosus</name>
    <dbReference type="NCBI Taxonomy" id="60185"/>
    <lineage>
        <taxon>Eukaryota</taxon>
        <taxon>Fungi</taxon>
        <taxon>Fungi incertae sedis</taxon>
        <taxon>Mucoromycota</taxon>
        <taxon>Mucoromycotina</taxon>
        <taxon>Mucoromycetes</taxon>
        <taxon>Mucorales</taxon>
        <taxon>Lichtheimiaceae</taxon>
        <taxon>Phascolomyces</taxon>
    </lineage>
</organism>
<keyword evidence="7" id="KW-0175">Coiled coil</keyword>
<dbReference type="EMBL" id="JAIXMP010000044">
    <property type="protein sequence ID" value="KAI9246879.1"/>
    <property type="molecule type" value="Genomic_DNA"/>
</dbReference>
<evidence type="ECO:0000313" key="11">
    <source>
        <dbReference type="Proteomes" id="UP001209540"/>
    </source>
</evidence>